<evidence type="ECO:0000313" key="7">
    <source>
        <dbReference type="EMBL" id="MDN4120482.1"/>
    </source>
</evidence>
<dbReference type="SUPFAM" id="SSF56059">
    <property type="entry name" value="Glutathione synthetase ATP-binding domain-like"/>
    <property type="match status" value="1"/>
</dbReference>
<keyword evidence="4" id="KW-0067">ATP-binding</keyword>
<dbReference type="InterPro" id="IPR016185">
    <property type="entry name" value="PreATP-grasp_dom_sf"/>
</dbReference>
<evidence type="ECO:0000256" key="3">
    <source>
        <dbReference type="ARBA" id="ARBA00022741"/>
    </source>
</evidence>
<feature type="domain" description="Glutathionylspermidine synthase pre-ATP-grasp-like" evidence="6">
    <location>
        <begin position="125"/>
        <end position="431"/>
    </location>
</feature>
<evidence type="ECO:0000256" key="2">
    <source>
        <dbReference type="ARBA" id="ARBA00022723"/>
    </source>
</evidence>
<sequence length="436" mass="50144">MSDSIFPIQEKLSALSAAQVIADELPYVHAFYTHQEQLHTDVQDWLKFFIEHQQQLPMYGITEACADNLMAQMTEYYAMLLAALRQILKLDIQSARQWFTCKASADPSFVQFYEYARHEFFRQTPYTMASSTIYGRFDAVVEPHSGKLAGIYEFNGDTPVMLFESVNLQNLIATSLGKQEQQANDWWLHAQENFAAYQGKNIAVVCDVSFIEDASTTETIAQLFESVEAQVYFTTLEGLNHSVLELEQPFTIDGVQARPDVIFMMLPWEEMWVSGRDILAHWPSWQQNVQFLEPAWRWFMSHKGLLAWVSHLMDNDSGFRERWQHLPHLRTELSPDYFLQTGQDYVAKPAIGRLSQNITIHQQDAITLQTGGQYQGESMVYQAYLPPYQVTGRNNFIVGGWLAGQKVCTLCFREFDGAVLDLKNERFIAHLLQEAP</sequence>
<keyword evidence="3" id="KW-0547">Nucleotide-binding</keyword>
<name>A0ABT8EH09_9BURK</name>
<keyword evidence="8" id="KW-1185">Reference proteome</keyword>
<dbReference type="InterPro" id="IPR005494">
    <property type="entry name" value="GSPS_pre-ATP-grasp-like_dom"/>
</dbReference>
<comment type="caution">
    <text evidence="7">The sequence shown here is derived from an EMBL/GenBank/DDBJ whole genome shotgun (WGS) entry which is preliminary data.</text>
</comment>
<dbReference type="Gene3D" id="3.30.1490.330">
    <property type="match status" value="1"/>
</dbReference>
<accession>A0ABT8EH09</accession>
<dbReference type="Pfam" id="PF03738">
    <property type="entry name" value="GSP_synth"/>
    <property type="match status" value="1"/>
</dbReference>
<evidence type="ECO:0000256" key="5">
    <source>
        <dbReference type="ARBA" id="ARBA00022842"/>
    </source>
</evidence>
<keyword evidence="2" id="KW-0479">Metal-binding</keyword>
<evidence type="ECO:0000259" key="6">
    <source>
        <dbReference type="Pfam" id="PF03738"/>
    </source>
</evidence>
<dbReference type="RefSeq" id="WP_266122210.1">
    <property type="nucleotide sequence ID" value="NZ_JAJHNU010000001.1"/>
</dbReference>
<keyword evidence="5" id="KW-0460">Magnesium</keyword>
<reference evidence="7" key="1">
    <citation type="submission" date="2021-11" db="EMBL/GenBank/DDBJ databases">
        <title>Draft genome sequence of Alcaligenes endophyticus type strain CCUG 75668T.</title>
        <authorList>
            <person name="Salva-Serra F."/>
            <person name="Duran R.E."/>
            <person name="Seeger M."/>
            <person name="Moore E.R.B."/>
            <person name="Jaen-Luchoro D."/>
        </authorList>
    </citation>
    <scope>NUCLEOTIDE SEQUENCE</scope>
    <source>
        <strain evidence="7">CCUG 75668</strain>
    </source>
</reference>
<keyword evidence="1" id="KW-0436">Ligase</keyword>
<evidence type="ECO:0000256" key="1">
    <source>
        <dbReference type="ARBA" id="ARBA00022598"/>
    </source>
</evidence>
<proteinExistence type="predicted"/>
<protein>
    <submittedName>
        <fullName evidence="7">Glutathionylspermidine synthase family protein</fullName>
    </submittedName>
</protein>
<evidence type="ECO:0000256" key="4">
    <source>
        <dbReference type="ARBA" id="ARBA00022840"/>
    </source>
</evidence>
<gene>
    <name evidence="7" type="ORF">LMS43_04170</name>
</gene>
<dbReference type="Proteomes" id="UP001168613">
    <property type="component" value="Unassembled WGS sequence"/>
</dbReference>
<dbReference type="SUPFAM" id="SSF52440">
    <property type="entry name" value="PreATP-grasp domain"/>
    <property type="match status" value="1"/>
</dbReference>
<organism evidence="7 8">
    <name type="scientific">Alcaligenes endophyticus</name>
    <dbReference type="NCBI Taxonomy" id="1929088"/>
    <lineage>
        <taxon>Bacteria</taxon>
        <taxon>Pseudomonadati</taxon>
        <taxon>Pseudomonadota</taxon>
        <taxon>Betaproteobacteria</taxon>
        <taxon>Burkholderiales</taxon>
        <taxon>Alcaligenaceae</taxon>
        <taxon>Alcaligenes</taxon>
    </lineage>
</organism>
<evidence type="ECO:0000313" key="8">
    <source>
        <dbReference type="Proteomes" id="UP001168613"/>
    </source>
</evidence>
<dbReference type="EMBL" id="JAJHNU010000001">
    <property type="protein sequence ID" value="MDN4120482.1"/>
    <property type="molecule type" value="Genomic_DNA"/>
</dbReference>